<dbReference type="EMBL" id="MHMM01000015">
    <property type="protein sequence ID" value="OGZ26834.1"/>
    <property type="molecule type" value="Genomic_DNA"/>
</dbReference>
<evidence type="ECO:0000313" key="2">
    <source>
        <dbReference type="Proteomes" id="UP000177740"/>
    </source>
</evidence>
<dbReference type="AlphaFoldDB" id="A0A1G2ELZ2"/>
<accession>A0A1G2ELZ2</accession>
<evidence type="ECO:0000313" key="1">
    <source>
        <dbReference type="EMBL" id="OGZ26834.1"/>
    </source>
</evidence>
<proteinExistence type="predicted"/>
<dbReference type="STRING" id="1801677.A2365_01395"/>
<sequence length="122" mass="13591">MKTFGIISGVVIATVTLAWVNLSRQIDLGIADPNITFSGSLSIQKIEGQTATGIQTVYLIGRNEGWEILSADFFVGSLGKVELITIRREGKVRYIATGDKEWPTWRERFLVIKHQSEKLAKP</sequence>
<dbReference type="Proteomes" id="UP000177740">
    <property type="component" value="Unassembled WGS sequence"/>
</dbReference>
<gene>
    <name evidence="1" type="ORF">A2365_01395</name>
</gene>
<protein>
    <submittedName>
        <fullName evidence="1">Uncharacterized protein</fullName>
    </submittedName>
</protein>
<reference evidence="1 2" key="1">
    <citation type="journal article" date="2016" name="Nat. Commun.">
        <title>Thousands of microbial genomes shed light on interconnected biogeochemical processes in an aquifer system.</title>
        <authorList>
            <person name="Anantharaman K."/>
            <person name="Brown C.T."/>
            <person name="Hug L.A."/>
            <person name="Sharon I."/>
            <person name="Castelle C.J."/>
            <person name="Probst A.J."/>
            <person name="Thomas B.C."/>
            <person name="Singh A."/>
            <person name="Wilkins M.J."/>
            <person name="Karaoz U."/>
            <person name="Brodie E.L."/>
            <person name="Williams K.H."/>
            <person name="Hubbard S.S."/>
            <person name="Banfield J.F."/>
        </authorList>
    </citation>
    <scope>NUCLEOTIDE SEQUENCE [LARGE SCALE GENOMIC DNA]</scope>
</reference>
<comment type="caution">
    <text evidence="1">The sequence shown here is derived from an EMBL/GenBank/DDBJ whole genome shotgun (WGS) entry which is preliminary data.</text>
</comment>
<organism evidence="1 2">
    <name type="scientific">Candidatus Nealsonbacteria bacterium RIFOXYB1_FULL_40_15</name>
    <dbReference type="NCBI Taxonomy" id="1801677"/>
    <lineage>
        <taxon>Bacteria</taxon>
        <taxon>Candidatus Nealsoniibacteriota</taxon>
    </lineage>
</organism>
<name>A0A1G2ELZ2_9BACT</name>